<proteinExistence type="predicted"/>
<dbReference type="AlphaFoldDB" id="A0A1I8BER1"/>
<reference evidence="3" key="1">
    <citation type="submission" date="2016-11" db="UniProtKB">
        <authorList>
            <consortium name="WormBaseParasite"/>
        </authorList>
    </citation>
    <scope>IDENTIFICATION</scope>
</reference>
<evidence type="ECO:0000256" key="1">
    <source>
        <dbReference type="SAM" id="Coils"/>
    </source>
</evidence>
<organism evidence="2 3">
    <name type="scientific">Meloidogyne hapla</name>
    <name type="common">Root-knot nematode worm</name>
    <dbReference type="NCBI Taxonomy" id="6305"/>
    <lineage>
        <taxon>Eukaryota</taxon>
        <taxon>Metazoa</taxon>
        <taxon>Ecdysozoa</taxon>
        <taxon>Nematoda</taxon>
        <taxon>Chromadorea</taxon>
        <taxon>Rhabditida</taxon>
        <taxon>Tylenchina</taxon>
        <taxon>Tylenchomorpha</taxon>
        <taxon>Tylenchoidea</taxon>
        <taxon>Meloidogynidae</taxon>
        <taxon>Meloidogyninae</taxon>
        <taxon>Meloidogyne</taxon>
    </lineage>
</organism>
<name>A0A1I8BER1_MELHA</name>
<evidence type="ECO:0000313" key="2">
    <source>
        <dbReference type="Proteomes" id="UP000095281"/>
    </source>
</evidence>
<protein>
    <submittedName>
        <fullName evidence="3">Uncharacterized protein</fullName>
    </submittedName>
</protein>
<keyword evidence="1" id="KW-0175">Coiled coil</keyword>
<dbReference type="Proteomes" id="UP000095281">
    <property type="component" value="Unplaced"/>
</dbReference>
<evidence type="ECO:0000313" key="3">
    <source>
        <dbReference type="WBParaSite" id="MhA1_Contig2043.frz3.gene5"/>
    </source>
</evidence>
<sequence length="128" mass="14925">MTEGSSNSNSDLKQLILDQSDHLIKLQINYNNLQLKFVDEKEKNGEEKKILQEKNLSLENEFTNFKKEMNEFFVHISNKWKEIKYKCCINKCINTDNPIGNCIEGNGYINLIDDENIKYINCEEGKGI</sequence>
<accession>A0A1I8BER1</accession>
<feature type="coiled-coil region" evidence="1">
    <location>
        <begin position="41"/>
        <end position="68"/>
    </location>
</feature>
<dbReference type="WBParaSite" id="MhA1_Contig2043.frz3.gene5">
    <property type="protein sequence ID" value="MhA1_Contig2043.frz3.gene5"/>
    <property type="gene ID" value="MhA1_Contig2043.frz3.gene5"/>
</dbReference>
<keyword evidence="2" id="KW-1185">Reference proteome</keyword>